<feature type="compositionally biased region" description="Polar residues" evidence="7">
    <location>
        <begin position="52"/>
        <end position="62"/>
    </location>
</feature>
<accession>A0A7S2IGM3</accession>
<dbReference type="GO" id="GO:0046872">
    <property type="term" value="F:metal ion binding"/>
    <property type="evidence" value="ECO:0007669"/>
    <property type="project" value="UniProtKB-KW"/>
</dbReference>
<dbReference type="GO" id="GO:0004222">
    <property type="term" value="F:metalloendopeptidase activity"/>
    <property type="evidence" value="ECO:0007669"/>
    <property type="project" value="InterPro"/>
</dbReference>
<organism evidence="9">
    <name type="scientific">Helicotheca tamesis</name>
    <dbReference type="NCBI Taxonomy" id="374047"/>
    <lineage>
        <taxon>Eukaryota</taxon>
        <taxon>Sar</taxon>
        <taxon>Stramenopiles</taxon>
        <taxon>Ochrophyta</taxon>
        <taxon>Bacillariophyta</taxon>
        <taxon>Mediophyceae</taxon>
        <taxon>Lithodesmiophycidae</taxon>
        <taxon>Lithodesmiales</taxon>
        <taxon>Lithodesmiaceae</taxon>
        <taxon>Helicotheca</taxon>
    </lineage>
</organism>
<evidence type="ECO:0000256" key="4">
    <source>
        <dbReference type="ARBA" id="ARBA00022833"/>
    </source>
</evidence>
<dbReference type="AlphaFoldDB" id="A0A7S2IGM3"/>
<comment type="cofactor">
    <cofactor evidence="6">
        <name>Zn(2+)</name>
        <dbReference type="ChEBI" id="CHEBI:29105"/>
    </cofactor>
    <text evidence="6">Binds 1 zinc ion per subunit.</text>
</comment>
<keyword evidence="3 6" id="KW-0378">Hydrolase</keyword>
<evidence type="ECO:0000256" key="3">
    <source>
        <dbReference type="ARBA" id="ARBA00022801"/>
    </source>
</evidence>
<sequence length="139" mass="16062">MFVPPVTLLRELPHSREHEVEADRIGVMIASDACYDPRAAKRVFGSMKAGIENSNTTKTKQPSQPPEFLSTHPSYDSRLSNFDNWMPEAMDIFHQDGGMKCQQIRYEMAQARKLAAREHAWREEQQQRRKKKGEIQFGV</sequence>
<dbReference type="PANTHER" id="PTHR22726:SF1">
    <property type="entry name" value="METALLOENDOPEPTIDASE OMA1, MITOCHONDRIAL"/>
    <property type="match status" value="1"/>
</dbReference>
<evidence type="ECO:0000256" key="1">
    <source>
        <dbReference type="ARBA" id="ARBA00022670"/>
    </source>
</evidence>
<keyword evidence="2" id="KW-0479">Metal-binding</keyword>
<dbReference type="EMBL" id="HBGV01019620">
    <property type="protein sequence ID" value="CAD9519002.1"/>
    <property type="molecule type" value="Transcribed_RNA"/>
</dbReference>
<gene>
    <name evidence="9" type="ORF">HTAM1171_LOCUS12195</name>
</gene>
<protein>
    <recommendedName>
        <fullName evidence="8">Peptidase M48 domain-containing protein</fullName>
    </recommendedName>
</protein>
<dbReference type="InterPro" id="IPR051156">
    <property type="entry name" value="Mito/Outer_Membr_Metalloprot"/>
</dbReference>
<evidence type="ECO:0000313" key="9">
    <source>
        <dbReference type="EMBL" id="CAD9519002.1"/>
    </source>
</evidence>
<dbReference type="Pfam" id="PF01435">
    <property type="entry name" value="Peptidase_M48"/>
    <property type="match status" value="1"/>
</dbReference>
<dbReference type="GO" id="GO:0016020">
    <property type="term" value="C:membrane"/>
    <property type="evidence" value="ECO:0007669"/>
    <property type="project" value="TreeGrafter"/>
</dbReference>
<dbReference type="GO" id="GO:0051603">
    <property type="term" value="P:proteolysis involved in protein catabolic process"/>
    <property type="evidence" value="ECO:0007669"/>
    <property type="project" value="TreeGrafter"/>
</dbReference>
<evidence type="ECO:0000259" key="8">
    <source>
        <dbReference type="Pfam" id="PF01435"/>
    </source>
</evidence>
<keyword evidence="1 6" id="KW-0645">Protease</keyword>
<evidence type="ECO:0000256" key="7">
    <source>
        <dbReference type="SAM" id="MobiDB-lite"/>
    </source>
</evidence>
<keyword evidence="4 6" id="KW-0862">Zinc</keyword>
<keyword evidence="5 6" id="KW-0482">Metalloprotease</keyword>
<comment type="similarity">
    <text evidence="6">Belongs to the peptidase M48 family.</text>
</comment>
<dbReference type="PANTHER" id="PTHR22726">
    <property type="entry name" value="METALLOENDOPEPTIDASE OMA1"/>
    <property type="match status" value="1"/>
</dbReference>
<proteinExistence type="inferred from homology"/>
<reference evidence="9" key="1">
    <citation type="submission" date="2021-01" db="EMBL/GenBank/DDBJ databases">
        <authorList>
            <person name="Corre E."/>
            <person name="Pelletier E."/>
            <person name="Niang G."/>
            <person name="Scheremetjew M."/>
            <person name="Finn R."/>
            <person name="Kale V."/>
            <person name="Holt S."/>
            <person name="Cochrane G."/>
            <person name="Meng A."/>
            <person name="Brown T."/>
            <person name="Cohen L."/>
        </authorList>
    </citation>
    <scope>NUCLEOTIDE SEQUENCE</scope>
    <source>
        <strain evidence="9">CCMP826</strain>
    </source>
</reference>
<name>A0A7S2IGM3_9STRA</name>
<evidence type="ECO:0000256" key="2">
    <source>
        <dbReference type="ARBA" id="ARBA00022723"/>
    </source>
</evidence>
<dbReference type="InterPro" id="IPR001915">
    <property type="entry name" value="Peptidase_M48"/>
</dbReference>
<feature type="domain" description="Peptidase M48" evidence="8">
    <location>
        <begin position="10"/>
        <end position="85"/>
    </location>
</feature>
<evidence type="ECO:0000256" key="6">
    <source>
        <dbReference type="RuleBase" id="RU003983"/>
    </source>
</evidence>
<evidence type="ECO:0000256" key="5">
    <source>
        <dbReference type="ARBA" id="ARBA00023049"/>
    </source>
</evidence>
<feature type="region of interest" description="Disordered" evidence="7">
    <location>
        <begin position="51"/>
        <end position="73"/>
    </location>
</feature>